<name>A0ABM7VTD0_9ENTR</name>
<protein>
    <submittedName>
        <fullName evidence="1">Uncharacterized protein</fullName>
    </submittedName>
</protein>
<evidence type="ECO:0000313" key="2">
    <source>
        <dbReference type="Proteomes" id="UP001320460"/>
    </source>
</evidence>
<organism evidence="1 2">
    <name type="scientific">Phytobacter diazotrophicus</name>
    <dbReference type="NCBI Taxonomy" id="395631"/>
    <lineage>
        <taxon>Bacteria</taxon>
        <taxon>Pseudomonadati</taxon>
        <taxon>Pseudomonadota</taxon>
        <taxon>Gammaproteobacteria</taxon>
        <taxon>Enterobacterales</taxon>
        <taxon>Enterobacteriaceae</taxon>
        <taxon>Phytobacter</taxon>
    </lineage>
</organism>
<sequence length="163" mass="19186">MSTEKKYCYRYHDGNDNEGRPIVTIWKRLIIRETDKTFWHVEDFPHMSFEQVVSYWTGGRKEDQKRYIKRCAKGADRSQYHYTKEEALKAFIYRKRFQLKRISLTAETVSLILTGLKDAGHITYITDQHGFQKRNIASVPEGECFVAADEPGPIASTYMWGEY</sequence>
<dbReference type="EMBL" id="AP025334">
    <property type="protein sequence ID" value="BDD50356.1"/>
    <property type="molecule type" value="Genomic_DNA"/>
</dbReference>
<gene>
    <name evidence="1" type="ORF">PDTA9734_18430</name>
</gene>
<dbReference type="RefSeq" id="WP_172600639.1">
    <property type="nucleotide sequence ID" value="NZ_AP025334.1"/>
</dbReference>
<evidence type="ECO:0000313" key="1">
    <source>
        <dbReference type="EMBL" id="BDD50356.1"/>
    </source>
</evidence>
<proteinExistence type="predicted"/>
<accession>A0ABM7VTD0</accession>
<keyword evidence="2" id="KW-1185">Reference proteome</keyword>
<reference evidence="1 2" key="1">
    <citation type="submission" date="2021-12" db="EMBL/GenBank/DDBJ databases">
        <title>Complete genome sequence of Phytobacter diazotrophicus TA9734.</title>
        <authorList>
            <person name="Kubota H."/>
            <person name="Nakayama Y."/>
            <person name="Ariyoshi T."/>
        </authorList>
    </citation>
    <scope>NUCLEOTIDE SEQUENCE [LARGE SCALE GENOMIC DNA]</scope>
    <source>
        <strain evidence="1 2">TA9734</strain>
    </source>
</reference>
<dbReference type="Proteomes" id="UP001320460">
    <property type="component" value="Chromosome"/>
</dbReference>